<keyword evidence="1 7" id="KW-0436">Ligase</keyword>
<dbReference type="SUPFAM" id="SSF55681">
    <property type="entry name" value="Class II aaRS and biotin synthetases"/>
    <property type="match status" value="1"/>
</dbReference>
<dbReference type="Gene3D" id="3.30.930.10">
    <property type="entry name" value="Bira Bifunctional Protein, Domain 2"/>
    <property type="match status" value="1"/>
</dbReference>
<evidence type="ECO:0000256" key="4">
    <source>
        <dbReference type="ARBA" id="ARBA00022917"/>
    </source>
</evidence>
<dbReference type="Proteomes" id="UP000228614">
    <property type="component" value="Unassembled WGS sequence"/>
</dbReference>
<dbReference type="GO" id="GO:0004815">
    <property type="term" value="F:aspartate-tRNA ligase activity"/>
    <property type="evidence" value="ECO:0007669"/>
    <property type="project" value="TreeGrafter"/>
</dbReference>
<dbReference type="InterPro" id="IPR004364">
    <property type="entry name" value="Aa-tRNA-synt_II"/>
</dbReference>
<dbReference type="EMBL" id="PFAN01000028">
    <property type="protein sequence ID" value="PIR95119.1"/>
    <property type="molecule type" value="Genomic_DNA"/>
</dbReference>
<reference evidence="8" key="1">
    <citation type="submission" date="2017-09" db="EMBL/GenBank/DDBJ databases">
        <title>Depth-based differentiation of microbial function through sediment-hosted aquifers and enrichment of novel symbionts in the deep terrestrial subsurface.</title>
        <authorList>
            <person name="Probst A.J."/>
            <person name="Ladd B."/>
            <person name="Jarett J.K."/>
            <person name="Geller-Mcgrath D.E."/>
            <person name="Sieber C.M.K."/>
            <person name="Emerson J.B."/>
            <person name="Anantharaman K."/>
            <person name="Thomas B.C."/>
            <person name="Malmstrom R."/>
            <person name="Stieglmeier M."/>
            <person name="Klingl A."/>
            <person name="Woyke T."/>
            <person name="Ryan C.M."/>
            <person name="Banfield J.F."/>
        </authorList>
    </citation>
    <scope>NUCLEOTIDE SEQUENCE [LARGE SCALE GENOMIC DNA]</scope>
</reference>
<sequence length="108" mass="12584">PDQLNGDIELELINIEILNEAETPAIEINSDGYDIGEESRLTHRYLDLRRARLQKNIRIRHIIIKKIRDFLDEFGFVEIETPILTKSTPEGARDYLVPSRLYPGQFYA</sequence>
<proteinExistence type="predicted"/>
<dbReference type="GO" id="GO:0006422">
    <property type="term" value="P:aspartyl-tRNA aminoacylation"/>
    <property type="evidence" value="ECO:0007669"/>
    <property type="project" value="TreeGrafter"/>
</dbReference>
<feature type="non-terminal residue" evidence="7">
    <location>
        <position position="1"/>
    </location>
</feature>
<evidence type="ECO:0000259" key="6">
    <source>
        <dbReference type="Pfam" id="PF00152"/>
    </source>
</evidence>
<feature type="non-terminal residue" evidence="7">
    <location>
        <position position="108"/>
    </location>
</feature>
<feature type="domain" description="Aminoacyl-tRNA synthetase class II (D/K/N)" evidence="6">
    <location>
        <begin position="37"/>
        <end position="107"/>
    </location>
</feature>
<accession>A0A2H0V9R4</accession>
<keyword evidence="2" id="KW-0547">Nucleotide-binding</keyword>
<organism evidence="7 8">
    <name type="scientific">Candidatus Falkowbacteria bacterium CG10_big_fil_rev_8_21_14_0_10_37_6</name>
    <dbReference type="NCBI Taxonomy" id="1974563"/>
    <lineage>
        <taxon>Bacteria</taxon>
        <taxon>Candidatus Falkowiibacteriota</taxon>
    </lineage>
</organism>
<gene>
    <name evidence="7" type="ORF">COT95_00465</name>
</gene>
<evidence type="ECO:0000256" key="1">
    <source>
        <dbReference type="ARBA" id="ARBA00022598"/>
    </source>
</evidence>
<protein>
    <submittedName>
        <fullName evidence="7">Aspartate--tRNA ligase</fullName>
    </submittedName>
</protein>
<keyword evidence="5" id="KW-0030">Aminoacyl-tRNA synthetase</keyword>
<keyword evidence="4" id="KW-0648">Protein biosynthesis</keyword>
<evidence type="ECO:0000256" key="3">
    <source>
        <dbReference type="ARBA" id="ARBA00022840"/>
    </source>
</evidence>
<dbReference type="Pfam" id="PF00152">
    <property type="entry name" value="tRNA-synt_2"/>
    <property type="match status" value="1"/>
</dbReference>
<keyword evidence="3" id="KW-0067">ATP-binding</keyword>
<dbReference type="PANTHER" id="PTHR22594:SF5">
    <property type="entry name" value="ASPARTATE--TRNA LIGASE, MITOCHONDRIAL"/>
    <property type="match status" value="1"/>
</dbReference>
<evidence type="ECO:0000256" key="5">
    <source>
        <dbReference type="ARBA" id="ARBA00023146"/>
    </source>
</evidence>
<dbReference type="InterPro" id="IPR045864">
    <property type="entry name" value="aa-tRNA-synth_II/BPL/LPL"/>
</dbReference>
<dbReference type="GO" id="GO:0005524">
    <property type="term" value="F:ATP binding"/>
    <property type="evidence" value="ECO:0007669"/>
    <property type="project" value="UniProtKB-KW"/>
</dbReference>
<evidence type="ECO:0000313" key="8">
    <source>
        <dbReference type="Proteomes" id="UP000228614"/>
    </source>
</evidence>
<dbReference type="PANTHER" id="PTHR22594">
    <property type="entry name" value="ASPARTYL/LYSYL-TRNA SYNTHETASE"/>
    <property type="match status" value="1"/>
</dbReference>
<comment type="caution">
    <text evidence="7">The sequence shown here is derived from an EMBL/GenBank/DDBJ whole genome shotgun (WGS) entry which is preliminary data.</text>
</comment>
<evidence type="ECO:0000313" key="7">
    <source>
        <dbReference type="EMBL" id="PIR95119.1"/>
    </source>
</evidence>
<evidence type="ECO:0000256" key="2">
    <source>
        <dbReference type="ARBA" id="ARBA00022741"/>
    </source>
</evidence>
<dbReference type="AlphaFoldDB" id="A0A2H0V9R4"/>
<name>A0A2H0V9R4_9BACT</name>